<reference evidence="2" key="1">
    <citation type="submission" date="2016-11" db="UniProtKB">
        <authorList>
            <consortium name="WormBaseParasite"/>
        </authorList>
    </citation>
    <scope>IDENTIFICATION</scope>
    <source>
        <strain evidence="2">KR3021</strain>
    </source>
</reference>
<protein>
    <submittedName>
        <fullName evidence="2">Uncharacterized protein</fullName>
    </submittedName>
</protein>
<sequence>MRRLVFPVANCLAKGSILSGGKSSFSPQIKHVHLCHLLKTNEQAGKLTLPNPKKEQLLAIDWLAESLVPKFFKESLRPILQFCLNDIVYEDKVFKYNVTGKGNLHMHIAKVRAYYRYKSPFNKLEHKGSIIFDGDNYLTILWKITSLESSWRTYLPTFITQQKPKEIFVEGALQVFVNEEGRIFKIINRQMTATDLVEAEKLNALKKTQASAEDLEERKKIEKDIKDMYGKNVRRLQLVGKQTVLQAKCLSSMAPNLDQKPEIFQLEHVKFRLLETTPLMFRTKLDFTFYHKRVLLQDHIFQRERVGLSSVMSHLSLINVAGQYLFPHIHTEVISIIPLIEDGTVRLRWRVCYINWTSLLLNFKYFNSDYRMKNLKWYDGYSVFKVDGDGLVYHVTLQKLMPDETAKVLGSESMANLKTKIGEALGAANSVRFVKAKREKSGQNEDEYQK</sequence>
<name>A0AC35TR62_9BILA</name>
<dbReference type="Proteomes" id="UP000095286">
    <property type="component" value="Unplaced"/>
</dbReference>
<dbReference type="WBParaSite" id="RSKR_0000335100.1">
    <property type="protein sequence ID" value="RSKR_0000335100.1"/>
    <property type="gene ID" value="RSKR_0000335100"/>
</dbReference>
<evidence type="ECO:0000313" key="1">
    <source>
        <dbReference type="Proteomes" id="UP000095286"/>
    </source>
</evidence>
<evidence type="ECO:0000313" key="2">
    <source>
        <dbReference type="WBParaSite" id="RSKR_0000335100.1"/>
    </source>
</evidence>
<accession>A0AC35TR62</accession>
<organism evidence="1 2">
    <name type="scientific">Rhabditophanes sp. KR3021</name>
    <dbReference type="NCBI Taxonomy" id="114890"/>
    <lineage>
        <taxon>Eukaryota</taxon>
        <taxon>Metazoa</taxon>
        <taxon>Ecdysozoa</taxon>
        <taxon>Nematoda</taxon>
        <taxon>Chromadorea</taxon>
        <taxon>Rhabditida</taxon>
        <taxon>Tylenchina</taxon>
        <taxon>Panagrolaimomorpha</taxon>
        <taxon>Strongyloidoidea</taxon>
        <taxon>Alloionematidae</taxon>
        <taxon>Rhabditophanes</taxon>
    </lineage>
</organism>
<proteinExistence type="predicted"/>